<dbReference type="EMBL" id="FNNO01000001">
    <property type="protein sequence ID" value="SDW15291.1"/>
    <property type="molecule type" value="Genomic_DNA"/>
</dbReference>
<evidence type="ECO:0000313" key="3">
    <source>
        <dbReference type="Proteomes" id="UP000198711"/>
    </source>
</evidence>
<sequence length="198" mass="22530">MERQFWNTRYSEHDFVYGKAPNQFFKQFIDTHKPGTILLPAEGEGRNSRYAASKGWRVDAFDFSEVATAKALKLTESLRPSINYWTQDIATFKATKRYDAVALIYVHLPQALRQVFHEEVFNALQSGGFLVFEAFAKEQVNMKSGGPKDLSLLYDAPSICSDFPFLHLLSCGQKEIELNEGEFHKGKATVLQLIGQRL</sequence>
<accession>A0A8X8IDJ6</accession>
<dbReference type="CDD" id="cd02440">
    <property type="entry name" value="AdoMet_MTases"/>
    <property type="match status" value="1"/>
</dbReference>
<dbReference type="AlphaFoldDB" id="A0A8X8IDJ6"/>
<dbReference type="SUPFAM" id="SSF53335">
    <property type="entry name" value="S-adenosyl-L-methionine-dependent methyltransferases"/>
    <property type="match status" value="1"/>
</dbReference>
<dbReference type="Proteomes" id="UP000198711">
    <property type="component" value="Unassembled WGS sequence"/>
</dbReference>
<organism evidence="2 3">
    <name type="scientific">Hydrobacter penzbergensis</name>
    <dbReference type="NCBI Taxonomy" id="1235997"/>
    <lineage>
        <taxon>Bacteria</taxon>
        <taxon>Pseudomonadati</taxon>
        <taxon>Bacteroidota</taxon>
        <taxon>Chitinophagia</taxon>
        <taxon>Chitinophagales</taxon>
        <taxon>Chitinophagaceae</taxon>
        <taxon>Hydrobacter</taxon>
    </lineage>
</organism>
<protein>
    <submittedName>
        <fullName evidence="2">Thiopurine S-methyltransferase (TPMT)</fullName>
    </submittedName>
</protein>
<comment type="caution">
    <text evidence="2">The sequence shown here is derived from an EMBL/GenBank/DDBJ whole genome shotgun (WGS) entry which is preliminary data.</text>
</comment>
<keyword evidence="3" id="KW-1185">Reference proteome</keyword>
<reference evidence="2 3" key="1">
    <citation type="submission" date="2016-10" db="EMBL/GenBank/DDBJ databases">
        <authorList>
            <person name="Varghese N."/>
            <person name="Submissions S."/>
        </authorList>
    </citation>
    <scope>NUCLEOTIDE SEQUENCE [LARGE SCALE GENOMIC DNA]</scope>
    <source>
        <strain evidence="2 3">DSM 25353</strain>
    </source>
</reference>
<evidence type="ECO:0000313" key="2">
    <source>
        <dbReference type="EMBL" id="SDW15291.1"/>
    </source>
</evidence>
<dbReference type="InterPro" id="IPR029063">
    <property type="entry name" value="SAM-dependent_MTases_sf"/>
</dbReference>
<dbReference type="InterPro" id="IPR041698">
    <property type="entry name" value="Methyltransf_25"/>
</dbReference>
<evidence type="ECO:0000259" key="1">
    <source>
        <dbReference type="Pfam" id="PF13649"/>
    </source>
</evidence>
<dbReference type="Pfam" id="PF13649">
    <property type="entry name" value="Methyltransf_25"/>
    <property type="match status" value="1"/>
</dbReference>
<gene>
    <name evidence="2" type="ORF">SAMN05444410_101361</name>
</gene>
<feature type="domain" description="Methyltransferase" evidence="1">
    <location>
        <begin position="41"/>
        <end position="128"/>
    </location>
</feature>
<name>A0A8X8IDJ6_9BACT</name>
<dbReference type="Gene3D" id="3.40.50.150">
    <property type="entry name" value="Vaccinia Virus protein VP39"/>
    <property type="match status" value="1"/>
</dbReference>
<proteinExistence type="predicted"/>